<accession>A0ACB8D7I5</accession>
<gene>
    <name evidence="1" type="ORF">HPB49_019226</name>
</gene>
<sequence length="430" mass="47751">MGDLMRNYWDAVKNQQPTPQCLQRVQRDLVEFHANPPQGVFVFPEENDMSMLHAIVVGCWDTPLEGGFFRLQLKCPPDYPTRPPRVRFLTGAGKVLFNWHIFGEYICLSLLGTDPDGPPSWSSTLSIGSLLVSIQSFLADGAMEIMRYNTIRVAVCETLEDCTCHIIIIIITIIIRGRHKELPIIDIRSRVISRSGSSMEMDGWLRRFWDTAKDGQPTPWCLHRLQRDLMELHADPPPGVFVAPEENDMSTLHAVIVGPWGTPLEGGLFRLQLKCPPDYPMVPPLALFMTGEGDVSFSSHIYGESICLSILCTAPGPSWSPALTVGSLLVSIQSLMTDGAEESVRHDTIRVAVCGTLEDCLQESTASPTMPSALSKQVLKYFAENYAKYEDAVQAQISSGGLLSWLTGNLENILRTAAPATSRYQKEGRR</sequence>
<keyword evidence="2" id="KW-1185">Reference proteome</keyword>
<name>A0ACB8D7I5_DERSI</name>
<reference evidence="1" key="1">
    <citation type="submission" date="2020-05" db="EMBL/GenBank/DDBJ databases">
        <title>Large-scale comparative analyses of tick genomes elucidate their genetic diversity and vector capacities.</title>
        <authorList>
            <person name="Jia N."/>
            <person name="Wang J."/>
            <person name="Shi W."/>
            <person name="Du L."/>
            <person name="Sun Y."/>
            <person name="Zhan W."/>
            <person name="Jiang J."/>
            <person name="Wang Q."/>
            <person name="Zhang B."/>
            <person name="Ji P."/>
            <person name="Sakyi L.B."/>
            <person name="Cui X."/>
            <person name="Yuan T."/>
            <person name="Jiang B."/>
            <person name="Yang W."/>
            <person name="Lam T.T.-Y."/>
            <person name="Chang Q."/>
            <person name="Ding S."/>
            <person name="Wang X."/>
            <person name="Zhu J."/>
            <person name="Ruan X."/>
            <person name="Zhao L."/>
            <person name="Wei J."/>
            <person name="Que T."/>
            <person name="Du C."/>
            <person name="Cheng J."/>
            <person name="Dai P."/>
            <person name="Han X."/>
            <person name="Huang E."/>
            <person name="Gao Y."/>
            <person name="Liu J."/>
            <person name="Shao H."/>
            <person name="Ye R."/>
            <person name="Li L."/>
            <person name="Wei W."/>
            <person name="Wang X."/>
            <person name="Wang C."/>
            <person name="Yang T."/>
            <person name="Huo Q."/>
            <person name="Li W."/>
            <person name="Guo W."/>
            <person name="Chen H."/>
            <person name="Zhou L."/>
            <person name="Ni X."/>
            <person name="Tian J."/>
            <person name="Zhou Y."/>
            <person name="Sheng Y."/>
            <person name="Liu T."/>
            <person name="Pan Y."/>
            <person name="Xia L."/>
            <person name="Li J."/>
            <person name="Zhao F."/>
            <person name="Cao W."/>
        </authorList>
    </citation>
    <scope>NUCLEOTIDE SEQUENCE</scope>
    <source>
        <strain evidence="1">Dsil-2018</strain>
    </source>
</reference>
<evidence type="ECO:0000313" key="2">
    <source>
        <dbReference type="Proteomes" id="UP000821865"/>
    </source>
</evidence>
<comment type="caution">
    <text evidence="1">The sequence shown here is derived from an EMBL/GenBank/DDBJ whole genome shotgun (WGS) entry which is preliminary data.</text>
</comment>
<proteinExistence type="predicted"/>
<evidence type="ECO:0000313" key="1">
    <source>
        <dbReference type="EMBL" id="KAH7960407.1"/>
    </source>
</evidence>
<dbReference type="EMBL" id="CM023472">
    <property type="protein sequence ID" value="KAH7960407.1"/>
    <property type="molecule type" value="Genomic_DNA"/>
</dbReference>
<organism evidence="1 2">
    <name type="scientific">Dermacentor silvarum</name>
    <name type="common">Tick</name>
    <dbReference type="NCBI Taxonomy" id="543639"/>
    <lineage>
        <taxon>Eukaryota</taxon>
        <taxon>Metazoa</taxon>
        <taxon>Ecdysozoa</taxon>
        <taxon>Arthropoda</taxon>
        <taxon>Chelicerata</taxon>
        <taxon>Arachnida</taxon>
        <taxon>Acari</taxon>
        <taxon>Parasitiformes</taxon>
        <taxon>Ixodida</taxon>
        <taxon>Ixodoidea</taxon>
        <taxon>Ixodidae</taxon>
        <taxon>Rhipicephalinae</taxon>
        <taxon>Dermacentor</taxon>
    </lineage>
</organism>
<dbReference type="Proteomes" id="UP000821865">
    <property type="component" value="Chromosome 3"/>
</dbReference>
<protein>
    <submittedName>
        <fullName evidence="1">Uncharacterized protein</fullName>
    </submittedName>
</protein>